<comment type="caution">
    <text evidence="2">The sequence shown here is derived from an EMBL/GenBank/DDBJ whole genome shotgun (WGS) entry which is preliminary data.</text>
</comment>
<dbReference type="EMBL" id="JAMYWD010000004">
    <property type="protein sequence ID" value="KAJ4974074.1"/>
    <property type="molecule type" value="Genomic_DNA"/>
</dbReference>
<feature type="region of interest" description="Disordered" evidence="1">
    <location>
        <begin position="66"/>
        <end position="106"/>
    </location>
</feature>
<dbReference type="AlphaFoldDB" id="A0A9Q0KP50"/>
<gene>
    <name evidence="2" type="ORF">NE237_007248</name>
</gene>
<protein>
    <submittedName>
        <fullName evidence="2">Uncharacterized protein</fullName>
    </submittedName>
</protein>
<proteinExistence type="predicted"/>
<dbReference type="Proteomes" id="UP001141806">
    <property type="component" value="Unassembled WGS sequence"/>
</dbReference>
<evidence type="ECO:0000313" key="3">
    <source>
        <dbReference type="Proteomes" id="UP001141806"/>
    </source>
</evidence>
<keyword evidence="3" id="KW-1185">Reference proteome</keyword>
<name>A0A9Q0KP50_9MAGN</name>
<evidence type="ECO:0000313" key="2">
    <source>
        <dbReference type="EMBL" id="KAJ4974074.1"/>
    </source>
</evidence>
<evidence type="ECO:0000256" key="1">
    <source>
        <dbReference type="SAM" id="MobiDB-lite"/>
    </source>
</evidence>
<sequence length="163" mass="17001">MAAPTDFPSTVITANCRPVSESEGVGIEASSGLLFELQTCLRPNLSRMLCVSKGMPEMGNLNGTQGFPFGAHSSAVGNGDQRGSQPDGFSHRGRKQRKWAAKEKGKNLAMPSSEQFSIAGNINVPSNILPPSSAPIGGQGSSRSFAEVVVGLTNLSGLPKPVF</sequence>
<reference evidence="2" key="1">
    <citation type="journal article" date="2023" name="Plant J.">
        <title>The genome of the king protea, Protea cynaroides.</title>
        <authorList>
            <person name="Chang J."/>
            <person name="Duong T.A."/>
            <person name="Schoeman C."/>
            <person name="Ma X."/>
            <person name="Roodt D."/>
            <person name="Barker N."/>
            <person name="Li Z."/>
            <person name="Van de Peer Y."/>
            <person name="Mizrachi E."/>
        </authorList>
    </citation>
    <scope>NUCLEOTIDE SEQUENCE</scope>
    <source>
        <tissue evidence="2">Young leaves</tissue>
    </source>
</reference>
<accession>A0A9Q0KP50</accession>
<organism evidence="2 3">
    <name type="scientific">Protea cynaroides</name>
    <dbReference type="NCBI Taxonomy" id="273540"/>
    <lineage>
        <taxon>Eukaryota</taxon>
        <taxon>Viridiplantae</taxon>
        <taxon>Streptophyta</taxon>
        <taxon>Embryophyta</taxon>
        <taxon>Tracheophyta</taxon>
        <taxon>Spermatophyta</taxon>
        <taxon>Magnoliopsida</taxon>
        <taxon>Proteales</taxon>
        <taxon>Proteaceae</taxon>
        <taxon>Protea</taxon>
    </lineage>
</organism>